<feature type="transmembrane region" description="Helical" evidence="6">
    <location>
        <begin position="79"/>
        <end position="101"/>
    </location>
</feature>
<dbReference type="EMBL" id="JADCTT010000009">
    <property type="protein sequence ID" value="KAF9747877.1"/>
    <property type="molecule type" value="Genomic_DNA"/>
</dbReference>
<feature type="domain" description="Amino acid permease/ SLC12A" evidence="7">
    <location>
        <begin position="59"/>
        <end position="289"/>
    </location>
</feature>
<keyword evidence="4 6" id="KW-0472">Membrane</keyword>
<name>A0A8H7KC30_BIOOC</name>
<evidence type="ECO:0000259" key="7">
    <source>
        <dbReference type="Pfam" id="PF00324"/>
    </source>
</evidence>
<dbReference type="PANTHER" id="PTHR43341">
    <property type="entry name" value="AMINO ACID PERMEASE"/>
    <property type="match status" value="1"/>
</dbReference>
<sequence>MAQQDPNSDINMPASSAPAVDEKKGLSRVASHGSEKIGQITRTEELSGALHRTLTPRQIHIIGLGSSVGSGLFIATGKALAAGGPGTMFIAYLIVCTGVWANLQSLGEMTIAFPVSGNFIDYAGRWVDPALAFGAGFAEWLGWTSVFAAEAVFFVVLVDYWAKGVVPHAALLSIFNVICLIVFFMPNKIFGWLQAFGSMVKIVLFFFIIGLSIALIAGAGPTGQKLDGSSWRDGKGFQNGFTGFANCAMMAIWAVGDQVFIGVMAGEASMPRVSMAHSSTFVPIRVAVMIRRGSLPFVIAAQNAGLKGIPDLVNTCIIIGIVAIALESIYLPSRVLRTMSLQGLLPARIANVDDLGRPRWALSITSVVGVFFAYLSLNEGGNEALNWFIAITSASFFSNWAIIGYSNIRFRQALKAQNDHLLDEEYGWKAAMGIFTPIYLIIVSTLLLVCLLYLAISPSGGSFTAANFFQYTIGLLLIIVFSLAYKVIRRTKWVDPATADLTTGRNVLRVNEIHYLDGYAKLPTWRRALLSLGLSPAGGPRSE</sequence>
<proteinExistence type="predicted"/>
<evidence type="ECO:0000313" key="8">
    <source>
        <dbReference type="EMBL" id="KAF9747877.1"/>
    </source>
</evidence>
<evidence type="ECO:0000256" key="4">
    <source>
        <dbReference type="ARBA" id="ARBA00023136"/>
    </source>
</evidence>
<dbReference type="GO" id="GO:0015171">
    <property type="term" value="F:amino acid transmembrane transporter activity"/>
    <property type="evidence" value="ECO:0007669"/>
    <property type="project" value="TreeGrafter"/>
</dbReference>
<dbReference type="InterPro" id="IPR050524">
    <property type="entry name" value="APC_YAT"/>
</dbReference>
<feature type="transmembrane region" description="Helical" evidence="6">
    <location>
        <begin position="198"/>
        <end position="220"/>
    </location>
</feature>
<feature type="region of interest" description="Disordered" evidence="5">
    <location>
        <begin position="1"/>
        <end position="37"/>
    </location>
</feature>
<dbReference type="AlphaFoldDB" id="A0A8H7KC30"/>
<dbReference type="Gene3D" id="1.20.1740.10">
    <property type="entry name" value="Amino acid/polyamine transporter I"/>
    <property type="match status" value="1"/>
</dbReference>
<evidence type="ECO:0000256" key="2">
    <source>
        <dbReference type="ARBA" id="ARBA00022692"/>
    </source>
</evidence>
<feature type="transmembrane region" description="Helical" evidence="6">
    <location>
        <begin position="169"/>
        <end position="186"/>
    </location>
</feature>
<dbReference type="PANTHER" id="PTHR43341:SF4">
    <property type="entry name" value="ARGININE PERMEASE CAN1-RELATED"/>
    <property type="match status" value="1"/>
</dbReference>
<feature type="transmembrane region" description="Helical" evidence="6">
    <location>
        <begin position="360"/>
        <end position="378"/>
    </location>
</feature>
<keyword evidence="2 6" id="KW-0812">Transmembrane</keyword>
<reference evidence="8" key="1">
    <citation type="submission" date="2020-10" db="EMBL/GenBank/DDBJ databases">
        <title>High-Quality Genome Resource of Clonostachys rosea strain S41 by Oxford Nanopore Long-Read Sequencing.</title>
        <authorList>
            <person name="Wang H."/>
        </authorList>
    </citation>
    <scope>NUCLEOTIDE SEQUENCE</scope>
    <source>
        <strain evidence="8">S41</strain>
    </source>
</reference>
<protein>
    <recommendedName>
        <fullName evidence="7">Amino acid permease/ SLC12A domain-containing protein</fullName>
    </recommendedName>
</protein>
<dbReference type="GO" id="GO:0016020">
    <property type="term" value="C:membrane"/>
    <property type="evidence" value="ECO:0007669"/>
    <property type="project" value="UniProtKB-SubCell"/>
</dbReference>
<organism evidence="8 9">
    <name type="scientific">Bionectria ochroleuca</name>
    <name type="common">Gliocladium roseum</name>
    <dbReference type="NCBI Taxonomy" id="29856"/>
    <lineage>
        <taxon>Eukaryota</taxon>
        <taxon>Fungi</taxon>
        <taxon>Dikarya</taxon>
        <taxon>Ascomycota</taxon>
        <taxon>Pezizomycotina</taxon>
        <taxon>Sordariomycetes</taxon>
        <taxon>Hypocreomycetidae</taxon>
        <taxon>Hypocreales</taxon>
        <taxon>Bionectriaceae</taxon>
        <taxon>Clonostachys</taxon>
    </lineage>
</organism>
<dbReference type="Proteomes" id="UP000616885">
    <property type="component" value="Unassembled WGS sequence"/>
</dbReference>
<evidence type="ECO:0000256" key="5">
    <source>
        <dbReference type="SAM" id="MobiDB-lite"/>
    </source>
</evidence>
<dbReference type="InterPro" id="IPR004841">
    <property type="entry name" value="AA-permease/SLC12A_dom"/>
</dbReference>
<feature type="transmembrane region" description="Helical" evidence="6">
    <location>
        <begin position="241"/>
        <end position="265"/>
    </location>
</feature>
<evidence type="ECO:0000256" key="1">
    <source>
        <dbReference type="ARBA" id="ARBA00004141"/>
    </source>
</evidence>
<feature type="transmembrane region" description="Helical" evidence="6">
    <location>
        <begin position="140"/>
        <end position="162"/>
    </location>
</feature>
<dbReference type="PIRSF" id="PIRSF006060">
    <property type="entry name" value="AA_transporter"/>
    <property type="match status" value="1"/>
</dbReference>
<evidence type="ECO:0000313" key="9">
    <source>
        <dbReference type="Proteomes" id="UP000616885"/>
    </source>
</evidence>
<evidence type="ECO:0000256" key="3">
    <source>
        <dbReference type="ARBA" id="ARBA00022989"/>
    </source>
</evidence>
<feature type="transmembrane region" description="Helical" evidence="6">
    <location>
        <begin position="312"/>
        <end position="331"/>
    </location>
</feature>
<dbReference type="Pfam" id="PF00324">
    <property type="entry name" value="AA_permease"/>
    <property type="match status" value="2"/>
</dbReference>
<keyword evidence="3 6" id="KW-1133">Transmembrane helix</keyword>
<accession>A0A8H7KC30</accession>
<comment type="subcellular location">
    <subcellularLocation>
        <location evidence="1">Membrane</location>
        <topology evidence="1">Multi-pass membrane protein</topology>
    </subcellularLocation>
</comment>
<feature type="transmembrane region" description="Helical" evidence="6">
    <location>
        <begin position="438"/>
        <end position="456"/>
    </location>
</feature>
<feature type="transmembrane region" description="Helical" evidence="6">
    <location>
        <begin position="384"/>
        <end position="405"/>
    </location>
</feature>
<feature type="compositionally biased region" description="Polar residues" evidence="5">
    <location>
        <begin position="1"/>
        <end position="14"/>
    </location>
</feature>
<feature type="domain" description="Amino acid permease/ SLC12A" evidence="7">
    <location>
        <begin position="296"/>
        <end position="492"/>
    </location>
</feature>
<feature type="transmembrane region" description="Helical" evidence="6">
    <location>
        <begin position="468"/>
        <end position="488"/>
    </location>
</feature>
<gene>
    <name evidence="8" type="ORF">IM811_017382</name>
</gene>
<comment type="caution">
    <text evidence="8">The sequence shown here is derived from an EMBL/GenBank/DDBJ whole genome shotgun (WGS) entry which is preliminary data.</text>
</comment>
<evidence type="ECO:0000256" key="6">
    <source>
        <dbReference type="SAM" id="Phobius"/>
    </source>
</evidence>